<dbReference type="EMBL" id="JBFALK010000015">
    <property type="protein sequence ID" value="MEV0972032.1"/>
    <property type="molecule type" value="Genomic_DNA"/>
</dbReference>
<dbReference type="SUPFAM" id="SSF51556">
    <property type="entry name" value="Metallo-dependent hydrolases"/>
    <property type="match status" value="1"/>
</dbReference>
<dbReference type="Gene3D" id="3.20.20.140">
    <property type="entry name" value="Metal-dependent hydrolases"/>
    <property type="match status" value="1"/>
</dbReference>
<dbReference type="InterPro" id="IPR001559">
    <property type="entry name" value="Phosphotriesterase"/>
</dbReference>
<evidence type="ECO:0000313" key="5">
    <source>
        <dbReference type="Proteomes" id="UP001551675"/>
    </source>
</evidence>
<dbReference type="InterPro" id="IPR017947">
    <property type="entry name" value="AryldialkylPase_Zn-BS"/>
</dbReference>
<organism evidence="4 5">
    <name type="scientific">Microtetraspora glauca</name>
    <dbReference type="NCBI Taxonomy" id="1996"/>
    <lineage>
        <taxon>Bacteria</taxon>
        <taxon>Bacillati</taxon>
        <taxon>Actinomycetota</taxon>
        <taxon>Actinomycetes</taxon>
        <taxon>Streptosporangiales</taxon>
        <taxon>Streptosporangiaceae</taxon>
        <taxon>Microtetraspora</taxon>
    </lineage>
</organism>
<dbReference type="PANTHER" id="PTHR10819:SF3">
    <property type="entry name" value="PHOSPHOTRIESTERASE-RELATED PROTEIN"/>
    <property type="match status" value="1"/>
</dbReference>
<dbReference type="PANTHER" id="PTHR10819">
    <property type="entry name" value="PHOSPHOTRIESTERASE-RELATED"/>
    <property type="match status" value="1"/>
</dbReference>
<dbReference type="RefSeq" id="WP_061254330.1">
    <property type="nucleotide sequence ID" value="NZ_JBFALK010000015.1"/>
</dbReference>
<evidence type="ECO:0000313" key="4">
    <source>
        <dbReference type="EMBL" id="MEV0972032.1"/>
    </source>
</evidence>
<dbReference type="Proteomes" id="UP001551675">
    <property type="component" value="Unassembled WGS sequence"/>
</dbReference>
<protein>
    <recommendedName>
        <fullName evidence="6">Aryldialkylphosphatase</fullName>
    </recommendedName>
</protein>
<keyword evidence="5" id="KW-1185">Reference proteome</keyword>
<dbReference type="PROSITE" id="PS51347">
    <property type="entry name" value="PHOSPHOTRIESTERASE_2"/>
    <property type="match status" value="1"/>
</dbReference>
<dbReference type="Pfam" id="PF02126">
    <property type="entry name" value="PTE"/>
    <property type="match status" value="1"/>
</dbReference>
<sequence>MTVTGAVEGARLGTTLMHEHVFINLLREYRGTGLIQDLPLMRSELERYREAGGVTLVDVTSAELTWGASPDPGGMYRARPPASAEHTRAPDNVAALHELSVATDVRIVLGTGHYRDPYLAYDDFDRRSVDAISELLVRDLVEGFAGTRIRAGLIGEVGSDQWFISAREERNLRASARASRRTNAAISTHAARWPVGRRQLDLLLEEGVSPGRVIIGHCDTVNIPEYHLDLARSGCYVQFDTIRPGAEFALNTRVSHIVSLIRAGFIDSILLSHDVCGRDHLHAYGGGGFDYISRHFAKRLAQAGVDAGELDHILIENPRRALSGEAG</sequence>
<dbReference type="PROSITE" id="PS01322">
    <property type="entry name" value="PHOSPHOTRIESTERASE_1"/>
    <property type="match status" value="1"/>
</dbReference>
<gene>
    <name evidence="4" type="ORF">AB0I59_25800</name>
</gene>
<comment type="caution">
    <text evidence="3">Lacks conserved residue(s) required for the propagation of feature annotation.</text>
</comment>
<comment type="similarity">
    <text evidence="3">Belongs to the metallo-dependent hydrolases superfamily. Phosphotriesterase family.</text>
</comment>
<comment type="caution">
    <text evidence="4">The sequence shown here is derived from an EMBL/GenBank/DDBJ whole genome shotgun (WGS) entry which is preliminary data.</text>
</comment>
<accession>A0ABV3GK66</accession>
<evidence type="ECO:0000256" key="3">
    <source>
        <dbReference type="PROSITE-ProRule" id="PRU00679"/>
    </source>
</evidence>
<keyword evidence="1" id="KW-0479">Metal-binding</keyword>
<evidence type="ECO:0008006" key="6">
    <source>
        <dbReference type="Google" id="ProtNLM"/>
    </source>
</evidence>
<keyword evidence="2" id="KW-0378">Hydrolase</keyword>
<dbReference type="InterPro" id="IPR032466">
    <property type="entry name" value="Metal_Hydrolase"/>
</dbReference>
<evidence type="ECO:0000256" key="1">
    <source>
        <dbReference type="ARBA" id="ARBA00022723"/>
    </source>
</evidence>
<reference evidence="4 5" key="1">
    <citation type="submission" date="2024-06" db="EMBL/GenBank/DDBJ databases">
        <title>The Natural Products Discovery Center: Release of the First 8490 Sequenced Strains for Exploring Actinobacteria Biosynthetic Diversity.</title>
        <authorList>
            <person name="Kalkreuter E."/>
            <person name="Kautsar S.A."/>
            <person name="Yang D."/>
            <person name="Bader C.D."/>
            <person name="Teijaro C.N."/>
            <person name="Fluegel L."/>
            <person name="Davis C.M."/>
            <person name="Simpson J.R."/>
            <person name="Lauterbach L."/>
            <person name="Steele A.D."/>
            <person name="Gui C."/>
            <person name="Meng S."/>
            <person name="Li G."/>
            <person name="Viehrig K."/>
            <person name="Ye F."/>
            <person name="Su P."/>
            <person name="Kiefer A.F."/>
            <person name="Nichols A."/>
            <person name="Cepeda A.J."/>
            <person name="Yan W."/>
            <person name="Fan B."/>
            <person name="Jiang Y."/>
            <person name="Adhikari A."/>
            <person name="Zheng C.-J."/>
            <person name="Schuster L."/>
            <person name="Cowan T.M."/>
            <person name="Smanski M.J."/>
            <person name="Chevrette M.G."/>
            <person name="De Carvalho L.P.S."/>
            <person name="Shen B."/>
        </authorList>
    </citation>
    <scope>NUCLEOTIDE SEQUENCE [LARGE SCALE GENOMIC DNA]</scope>
    <source>
        <strain evidence="4 5">NPDC050100</strain>
    </source>
</reference>
<name>A0ABV3GK66_MICGL</name>
<evidence type="ECO:0000256" key="2">
    <source>
        <dbReference type="ARBA" id="ARBA00022801"/>
    </source>
</evidence>
<proteinExistence type="inferred from homology"/>